<evidence type="ECO:0000313" key="5">
    <source>
        <dbReference type="Proteomes" id="UP000628448"/>
    </source>
</evidence>
<dbReference type="Pfam" id="PF09935">
    <property type="entry name" value="DUF2167"/>
    <property type="match status" value="1"/>
</dbReference>
<keyword evidence="2" id="KW-0812">Transmembrane</keyword>
<reference evidence="4" key="1">
    <citation type="submission" date="2020-11" db="EMBL/GenBank/DDBJ databases">
        <title>Bacterial whole genome sequence for Panacibacter sp. DH6.</title>
        <authorList>
            <person name="Le V."/>
            <person name="Ko S."/>
            <person name="Ahn C.-Y."/>
            <person name="Oh H.-M."/>
        </authorList>
    </citation>
    <scope>NUCLEOTIDE SEQUENCE</scope>
    <source>
        <strain evidence="4">DH6</strain>
    </source>
</reference>
<dbReference type="InterPro" id="IPR018682">
    <property type="entry name" value="DUF2167_membr"/>
</dbReference>
<feature type="chain" id="PRO_5037854375" evidence="3">
    <location>
        <begin position="21"/>
        <end position="329"/>
    </location>
</feature>
<dbReference type="EMBL" id="JADWYR010000002">
    <property type="protein sequence ID" value="MBG9377004.1"/>
    <property type="molecule type" value="Genomic_DNA"/>
</dbReference>
<feature type="transmembrane region" description="Helical" evidence="2">
    <location>
        <begin position="272"/>
        <end position="294"/>
    </location>
</feature>
<evidence type="ECO:0000313" key="4">
    <source>
        <dbReference type="EMBL" id="MBG9377004.1"/>
    </source>
</evidence>
<keyword evidence="5" id="KW-1185">Reference proteome</keyword>
<keyword evidence="3" id="KW-0732">Signal</keyword>
<organism evidence="4 5">
    <name type="scientific">Panacibacter microcysteis</name>
    <dbReference type="NCBI Taxonomy" id="2793269"/>
    <lineage>
        <taxon>Bacteria</taxon>
        <taxon>Pseudomonadati</taxon>
        <taxon>Bacteroidota</taxon>
        <taxon>Chitinophagia</taxon>
        <taxon>Chitinophagales</taxon>
        <taxon>Chitinophagaceae</taxon>
        <taxon>Panacibacter</taxon>
    </lineage>
</organism>
<accession>A0A931EA56</accession>
<evidence type="ECO:0000256" key="2">
    <source>
        <dbReference type="SAM" id="Phobius"/>
    </source>
</evidence>
<name>A0A931EA56_9BACT</name>
<feature type="region of interest" description="Disordered" evidence="1">
    <location>
        <begin position="305"/>
        <end position="329"/>
    </location>
</feature>
<sequence length="329" mass="36346">MKQITLYLASLFFCISQLTAQPDTAAAAIGDSTEESIVAYLKTADSVNRAMKYEHGVITLNGGFATLNVPAGFKFLDAAQSHYVLEELWGNPKDASVLGMIFPETSSPFTDSSFAFVVTFQDLGYVKDDDAKDVDYDEMLKELQDSETEDNKQRMAEGYPAIHMAGWAQKPFYDDKRKVLHWAKDLVFSDNGGVHTLNYDVRVLGRKGVLSLNAVASMNELPLVKENIDNILNMASFTEGNAYADFDDNTDKIAAYTVGGLVAGKVLAKVGFWALILKFWKLIAGGAVAAYYGIRKWLTGRKRPEEELVPEPVSNEEDEVPNNHTNEVA</sequence>
<dbReference type="Proteomes" id="UP000628448">
    <property type="component" value="Unassembled WGS sequence"/>
</dbReference>
<keyword evidence="2" id="KW-1133">Transmembrane helix</keyword>
<dbReference type="AlphaFoldDB" id="A0A931EA56"/>
<protein>
    <submittedName>
        <fullName evidence="4">DUF2167 domain-containing protein</fullName>
    </submittedName>
</protein>
<keyword evidence="2" id="KW-0472">Membrane</keyword>
<comment type="caution">
    <text evidence="4">The sequence shown here is derived from an EMBL/GenBank/DDBJ whole genome shotgun (WGS) entry which is preliminary data.</text>
</comment>
<dbReference type="RefSeq" id="WP_196991108.1">
    <property type="nucleotide sequence ID" value="NZ_JADWYR010000002.1"/>
</dbReference>
<evidence type="ECO:0000256" key="3">
    <source>
        <dbReference type="SAM" id="SignalP"/>
    </source>
</evidence>
<proteinExistence type="predicted"/>
<evidence type="ECO:0000256" key="1">
    <source>
        <dbReference type="SAM" id="MobiDB-lite"/>
    </source>
</evidence>
<gene>
    <name evidence="4" type="ORF">I5907_12235</name>
</gene>
<feature type="signal peptide" evidence="3">
    <location>
        <begin position="1"/>
        <end position="20"/>
    </location>
</feature>